<dbReference type="PANTHER" id="PTHR46769">
    <property type="entry name" value="POLYCYSTIC KIDNEY AND HEPATIC DISEASE 1 (AUTOSOMAL RECESSIVE)-LIKE 1"/>
    <property type="match status" value="1"/>
</dbReference>
<gene>
    <name evidence="2" type="ORF">U0070_000270</name>
</gene>
<evidence type="ECO:0000313" key="2">
    <source>
        <dbReference type="EMBL" id="KAK7809884.1"/>
    </source>
</evidence>
<accession>A0AAW0I5Y0</accession>
<dbReference type="AlphaFoldDB" id="A0AAW0I5Y0"/>
<dbReference type="InterPro" id="IPR052387">
    <property type="entry name" value="Fibrocystin"/>
</dbReference>
<reference evidence="2 3" key="1">
    <citation type="journal article" date="2023" name="bioRxiv">
        <title>Conserved and derived expression patterns and positive selection on dental genes reveal complex evolutionary context of ever-growing rodent molars.</title>
        <authorList>
            <person name="Calamari Z.T."/>
            <person name="Song A."/>
            <person name="Cohen E."/>
            <person name="Akter M."/>
            <person name="Roy R.D."/>
            <person name="Hallikas O."/>
            <person name="Christensen M.M."/>
            <person name="Li P."/>
            <person name="Marangoni P."/>
            <person name="Jernvall J."/>
            <person name="Klein O.D."/>
        </authorList>
    </citation>
    <scope>NUCLEOTIDE SEQUENCE [LARGE SCALE GENOMIC DNA]</scope>
    <source>
        <strain evidence="2">V071</strain>
    </source>
</reference>
<evidence type="ECO:0000313" key="3">
    <source>
        <dbReference type="Proteomes" id="UP001488838"/>
    </source>
</evidence>
<name>A0AAW0I5Y0_MYOGA</name>
<keyword evidence="3" id="KW-1185">Reference proteome</keyword>
<feature type="non-terminal residue" evidence="2">
    <location>
        <position position="67"/>
    </location>
</feature>
<dbReference type="Proteomes" id="UP001488838">
    <property type="component" value="Unassembled WGS sequence"/>
</dbReference>
<sequence>MHRTWGLRVESNIFYKIIGHALLVDWWEQGSTIRNNVIISVSGAEGLSSPEMLAPAGVYTFSPTNVI</sequence>
<dbReference type="PANTHER" id="PTHR46769:SF1">
    <property type="entry name" value="FIBROCYSTIN"/>
    <property type="match status" value="1"/>
</dbReference>
<organism evidence="2 3">
    <name type="scientific">Myodes glareolus</name>
    <name type="common">Bank vole</name>
    <name type="synonym">Clethrionomys glareolus</name>
    <dbReference type="NCBI Taxonomy" id="447135"/>
    <lineage>
        <taxon>Eukaryota</taxon>
        <taxon>Metazoa</taxon>
        <taxon>Chordata</taxon>
        <taxon>Craniata</taxon>
        <taxon>Vertebrata</taxon>
        <taxon>Euteleostomi</taxon>
        <taxon>Mammalia</taxon>
        <taxon>Eutheria</taxon>
        <taxon>Euarchontoglires</taxon>
        <taxon>Glires</taxon>
        <taxon>Rodentia</taxon>
        <taxon>Myomorpha</taxon>
        <taxon>Muroidea</taxon>
        <taxon>Cricetidae</taxon>
        <taxon>Arvicolinae</taxon>
        <taxon>Myodes</taxon>
    </lineage>
</organism>
<keyword evidence="1" id="KW-0732">Signal</keyword>
<evidence type="ECO:0000256" key="1">
    <source>
        <dbReference type="ARBA" id="ARBA00022729"/>
    </source>
</evidence>
<comment type="caution">
    <text evidence="2">The sequence shown here is derived from an EMBL/GenBank/DDBJ whole genome shotgun (WGS) entry which is preliminary data.</text>
</comment>
<dbReference type="EMBL" id="JBBHLL010000210">
    <property type="protein sequence ID" value="KAK7809884.1"/>
    <property type="molecule type" value="Genomic_DNA"/>
</dbReference>
<protein>
    <submittedName>
        <fullName evidence="2">Uncharacterized protein</fullName>
    </submittedName>
</protein>
<proteinExistence type="predicted"/>